<accession>A0A9N9KY57</accession>
<evidence type="ECO:0000256" key="1">
    <source>
        <dbReference type="SAM" id="MobiDB-lite"/>
    </source>
</evidence>
<proteinExistence type="predicted"/>
<dbReference type="OrthoDB" id="10579280at2759"/>
<protein>
    <submittedName>
        <fullName evidence="2">Uncharacterized protein</fullName>
    </submittedName>
</protein>
<dbReference type="Proteomes" id="UP000696280">
    <property type="component" value="Unassembled WGS sequence"/>
</dbReference>
<reference evidence="2" key="1">
    <citation type="submission" date="2021-07" db="EMBL/GenBank/DDBJ databases">
        <authorList>
            <person name="Durling M."/>
        </authorList>
    </citation>
    <scope>NUCLEOTIDE SEQUENCE</scope>
</reference>
<dbReference type="AlphaFoldDB" id="A0A9N9KY57"/>
<comment type="caution">
    <text evidence="2">The sequence shown here is derived from an EMBL/GenBank/DDBJ whole genome shotgun (WGS) entry which is preliminary data.</text>
</comment>
<evidence type="ECO:0000313" key="3">
    <source>
        <dbReference type="Proteomes" id="UP000696280"/>
    </source>
</evidence>
<feature type="region of interest" description="Disordered" evidence="1">
    <location>
        <begin position="1"/>
        <end position="59"/>
    </location>
</feature>
<keyword evidence="3" id="KW-1185">Reference proteome</keyword>
<sequence length="100" mass="10946">MSLNDYSPPGHLTHAIPQIIYPPNNEDDLTPRLPTRPPLSHSVSNLSAESTESSLSTNTVATTISTTSLPECKTTLQEEMYLALFGKDFHPILPPLQTTD</sequence>
<name>A0A9N9KY57_9HELO</name>
<dbReference type="EMBL" id="CAJVRL010000055">
    <property type="protein sequence ID" value="CAG8954137.1"/>
    <property type="molecule type" value="Genomic_DNA"/>
</dbReference>
<organism evidence="2 3">
    <name type="scientific">Hymenoscyphus fraxineus</name>
    <dbReference type="NCBI Taxonomy" id="746836"/>
    <lineage>
        <taxon>Eukaryota</taxon>
        <taxon>Fungi</taxon>
        <taxon>Dikarya</taxon>
        <taxon>Ascomycota</taxon>
        <taxon>Pezizomycotina</taxon>
        <taxon>Leotiomycetes</taxon>
        <taxon>Helotiales</taxon>
        <taxon>Helotiaceae</taxon>
        <taxon>Hymenoscyphus</taxon>
    </lineage>
</organism>
<feature type="compositionally biased region" description="Low complexity" evidence="1">
    <location>
        <begin position="38"/>
        <end position="59"/>
    </location>
</feature>
<evidence type="ECO:0000313" key="2">
    <source>
        <dbReference type="EMBL" id="CAG8954137.1"/>
    </source>
</evidence>
<gene>
    <name evidence="2" type="ORF">HYFRA_00009241</name>
</gene>